<evidence type="ECO:0000313" key="11">
    <source>
        <dbReference type="Proteomes" id="UP000190395"/>
    </source>
</evidence>
<dbReference type="Gene3D" id="1.10.1760.20">
    <property type="match status" value="1"/>
</dbReference>
<dbReference type="Pfam" id="PF02632">
    <property type="entry name" value="BioY"/>
    <property type="match status" value="1"/>
</dbReference>
<dbReference type="PANTHER" id="PTHR34295:SF4">
    <property type="entry name" value="BIOTIN TRANSPORTER BIOY-RELATED"/>
    <property type="match status" value="1"/>
</dbReference>
<dbReference type="OrthoDB" id="360536at2"/>
<evidence type="ECO:0000256" key="4">
    <source>
        <dbReference type="ARBA" id="ARBA00022475"/>
    </source>
</evidence>
<keyword evidence="11" id="KW-1185">Reference proteome</keyword>
<keyword evidence="7 8" id="KW-0472">Membrane</keyword>
<name>A0A1T4L9L0_9SPIR</name>
<feature type="transmembrane region" description="Helical" evidence="9">
    <location>
        <begin position="35"/>
        <end position="53"/>
    </location>
</feature>
<evidence type="ECO:0000256" key="1">
    <source>
        <dbReference type="ARBA" id="ARBA00004651"/>
    </source>
</evidence>
<dbReference type="EMBL" id="FUXC01000002">
    <property type="protein sequence ID" value="SJZ51429.1"/>
    <property type="molecule type" value="Genomic_DNA"/>
</dbReference>
<reference evidence="10 11" key="1">
    <citation type="submission" date="2017-02" db="EMBL/GenBank/DDBJ databases">
        <authorList>
            <person name="Peterson S.W."/>
        </authorList>
    </citation>
    <scope>NUCLEOTIDE SEQUENCE [LARGE SCALE GENOMIC DNA]</scope>
    <source>
        <strain evidence="10 11">ATCC BAA-909</strain>
    </source>
</reference>
<dbReference type="Proteomes" id="UP000190395">
    <property type="component" value="Unassembled WGS sequence"/>
</dbReference>
<dbReference type="RefSeq" id="WP_078930203.1">
    <property type="nucleotide sequence ID" value="NZ_FUXC01000002.1"/>
</dbReference>
<feature type="transmembrane region" description="Helical" evidence="9">
    <location>
        <begin position="121"/>
        <end position="142"/>
    </location>
</feature>
<comment type="subcellular location">
    <subcellularLocation>
        <location evidence="1 8">Cell membrane</location>
        <topology evidence="1 8">Multi-pass membrane protein</topology>
    </subcellularLocation>
</comment>
<keyword evidence="4 8" id="KW-1003">Cell membrane</keyword>
<evidence type="ECO:0000256" key="8">
    <source>
        <dbReference type="PIRNR" id="PIRNR016661"/>
    </source>
</evidence>
<keyword evidence="6 9" id="KW-1133">Transmembrane helix</keyword>
<evidence type="ECO:0000256" key="5">
    <source>
        <dbReference type="ARBA" id="ARBA00022692"/>
    </source>
</evidence>
<dbReference type="STRING" id="225004.SAMN02745152_00443"/>
<evidence type="ECO:0000256" key="3">
    <source>
        <dbReference type="ARBA" id="ARBA00022448"/>
    </source>
</evidence>
<keyword evidence="5 9" id="KW-0812">Transmembrane</keyword>
<dbReference type="GO" id="GO:0005886">
    <property type="term" value="C:plasma membrane"/>
    <property type="evidence" value="ECO:0007669"/>
    <property type="project" value="UniProtKB-SubCell"/>
</dbReference>
<feature type="transmembrane region" description="Helical" evidence="9">
    <location>
        <begin position="60"/>
        <end position="79"/>
    </location>
</feature>
<dbReference type="InterPro" id="IPR003784">
    <property type="entry name" value="BioY"/>
</dbReference>
<evidence type="ECO:0000256" key="2">
    <source>
        <dbReference type="ARBA" id="ARBA00010692"/>
    </source>
</evidence>
<dbReference type="GO" id="GO:0015225">
    <property type="term" value="F:biotin transmembrane transporter activity"/>
    <property type="evidence" value="ECO:0007669"/>
    <property type="project" value="UniProtKB-UniRule"/>
</dbReference>
<comment type="similarity">
    <text evidence="2 8">Belongs to the BioY family.</text>
</comment>
<evidence type="ECO:0000256" key="9">
    <source>
        <dbReference type="SAM" id="Phobius"/>
    </source>
</evidence>
<feature type="transmembrane region" description="Helical" evidence="9">
    <location>
        <begin position="91"/>
        <end position="109"/>
    </location>
</feature>
<evidence type="ECO:0000313" key="10">
    <source>
        <dbReference type="EMBL" id="SJZ51429.1"/>
    </source>
</evidence>
<dbReference type="PIRSF" id="PIRSF016661">
    <property type="entry name" value="BioY"/>
    <property type="match status" value="1"/>
</dbReference>
<dbReference type="AlphaFoldDB" id="A0A1T4L9L0"/>
<evidence type="ECO:0000256" key="7">
    <source>
        <dbReference type="ARBA" id="ARBA00023136"/>
    </source>
</evidence>
<protein>
    <recommendedName>
        <fullName evidence="8">Biotin transporter</fullName>
    </recommendedName>
</protein>
<gene>
    <name evidence="10" type="ORF">SAMN02745152_00443</name>
</gene>
<feature type="transmembrane region" description="Helical" evidence="9">
    <location>
        <begin position="154"/>
        <end position="182"/>
    </location>
</feature>
<accession>A0A1T4L9L0</accession>
<dbReference type="GeneID" id="303366713"/>
<dbReference type="PANTHER" id="PTHR34295">
    <property type="entry name" value="BIOTIN TRANSPORTER BIOY"/>
    <property type="match status" value="1"/>
</dbReference>
<keyword evidence="3 8" id="KW-0813">Transport</keyword>
<organism evidence="10 11">
    <name type="scientific">Treponema berlinense</name>
    <dbReference type="NCBI Taxonomy" id="225004"/>
    <lineage>
        <taxon>Bacteria</taxon>
        <taxon>Pseudomonadati</taxon>
        <taxon>Spirochaetota</taxon>
        <taxon>Spirochaetia</taxon>
        <taxon>Spirochaetales</taxon>
        <taxon>Treponemataceae</taxon>
        <taxon>Treponema</taxon>
    </lineage>
</organism>
<proteinExistence type="inferred from homology"/>
<sequence length="199" mass="21054">MNKSILRSAIVAFFAAIICASSFFRIPIPGIASGIVIQNALCVMTAVLLGGIWGAAPTALFFAVGVIGLPVFSGGQGGFQVLMNINGGFRIGWVIGALVAGMISGRPSVTEKHITVKSIIRLTLAVLVGMLVLYLPEVFYVIGFKSAELGVLGAVKLFVAAFFAPFLAVDFVKAVVVILISLKFRPVVAMYLYEPVENE</sequence>
<evidence type="ECO:0000256" key="6">
    <source>
        <dbReference type="ARBA" id="ARBA00022989"/>
    </source>
</evidence>